<organism evidence="1 4">
    <name type="scientific">Caligus rogercresseyi</name>
    <name type="common">Sea louse</name>
    <dbReference type="NCBI Taxonomy" id="217165"/>
    <lineage>
        <taxon>Eukaryota</taxon>
        <taxon>Metazoa</taxon>
        <taxon>Ecdysozoa</taxon>
        <taxon>Arthropoda</taxon>
        <taxon>Crustacea</taxon>
        <taxon>Multicrustacea</taxon>
        <taxon>Hexanauplia</taxon>
        <taxon>Copepoda</taxon>
        <taxon>Siphonostomatoida</taxon>
        <taxon>Caligidae</taxon>
        <taxon>Caligus</taxon>
    </lineage>
</organism>
<evidence type="ECO:0000313" key="1">
    <source>
        <dbReference type="EMBL" id="QQP35991.1"/>
    </source>
</evidence>
<proteinExistence type="predicted"/>
<accession>A0A7T8GR58</accession>
<evidence type="ECO:0000313" key="4">
    <source>
        <dbReference type="Proteomes" id="UP000595437"/>
    </source>
</evidence>
<dbReference type="Proteomes" id="UP000595437">
    <property type="component" value="Chromosome 9"/>
</dbReference>
<name>A0A7T8GR58_CALRO</name>
<keyword evidence="4" id="KW-1185">Reference proteome</keyword>
<dbReference type="AlphaFoldDB" id="A0A7T8GR58"/>
<dbReference type="EMBL" id="CP045896">
    <property type="protein sequence ID" value="QQP49779.1"/>
    <property type="molecule type" value="Genomic_DNA"/>
</dbReference>
<dbReference type="EMBL" id="CP045904">
    <property type="protein sequence ID" value="QQP35991.1"/>
    <property type="molecule type" value="Genomic_DNA"/>
</dbReference>
<dbReference type="Proteomes" id="UP000595437">
    <property type="component" value="Chromosome 15"/>
</dbReference>
<dbReference type="Proteomes" id="UP000595437">
    <property type="component" value="Chromosome 7"/>
</dbReference>
<sequence>MSPNNLLPLTKILTIGIIAPCSRNGILLAPAASPLRFPVPGTNGLCGLPCRTYSTRCFSSGVVAPAWDGFEIVPWTQAQIRL</sequence>
<reference evidence="1" key="2">
    <citation type="journal article" name="Sci. Data">
        <title>Chromosome-scale genome assembly of the sea louse Caligus rogercresseyi by SMRT sequencing and Hi-C analysis.</title>
        <authorList>
            <person name="Gallardo-Escarate C."/>
            <person name="Valenzuela-Munoz V."/>
            <person name="Nunez-Acuna G."/>
            <person name="Valenzuela-Miranda D."/>
            <person name="Goncalves A.T."/>
            <person name="Escobar-Sepulveda H."/>
            <person name="Liachko I."/>
            <person name="Nelson B."/>
            <person name="Roberts S."/>
            <person name="Warren W."/>
        </authorList>
    </citation>
    <scope>NUCLEOTIDE SEQUENCE</scope>
    <source>
        <tissue evidence="1">Whole tissue</tissue>
    </source>
</reference>
<gene>
    <name evidence="3" type="ORF">FKW44_010559</name>
    <name evidence="2" type="ORF">FKW44_013782</name>
    <name evidence="1" type="ORF">FKW44_020954</name>
</gene>
<evidence type="ECO:0000313" key="3">
    <source>
        <dbReference type="EMBL" id="QQP49779.1"/>
    </source>
</evidence>
<evidence type="ECO:0000313" key="2">
    <source>
        <dbReference type="EMBL" id="QQP39914.1"/>
    </source>
</evidence>
<protein>
    <submittedName>
        <fullName evidence="1">Uncharacterized protein</fullName>
    </submittedName>
</protein>
<reference evidence="4" key="1">
    <citation type="submission" date="2021-01" db="EMBL/GenBank/DDBJ databases">
        <title>Caligus Genome Assembly.</title>
        <authorList>
            <person name="Gallardo-Escarate C."/>
        </authorList>
    </citation>
    <scope>NUCLEOTIDE SEQUENCE [LARGE SCALE GENOMIC DNA]</scope>
</reference>
<dbReference type="EMBL" id="CP045898">
    <property type="protein sequence ID" value="QQP39914.1"/>
    <property type="molecule type" value="Genomic_DNA"/>
</dbReference>